<name>A0A366IIY3_9MICO</name>
<reference evidence="1 2" key="1">
    <citation type="submission" date="2018-06" db="EMBL/GenBank/DDBJ databases">
        <title>Freshwater and sediment microbial communities from various areas in North America, analyzing microbe dynamics in response to fracking.</title>
        <authorList>
            <person name="Lamendella R."/>
        </authorList>
    </citation>
    <scope>NUCLEOTIDE SEQUENCE [LARGE SCALE GENOMIC DNA]</scope>
    <source>
        <strain evidence="1 2">3b_TX</strain>
    </source>
</reference>
<organism evidence="1 2">
    <name type="scientific">Brevibacterium celere</name>
    <dbReference type="NCBI Taxonomy" id="225845"/>
    <lineage>
        <taxon>Bacteria</taxon>
        <taxon>Bacillati</taxon>
        <taxon>Actinomycetota</taxon>
        <taxon>Actinomycetes</taxon>
        <taxon>Micrococcales</taxon>
        <taxon>Brevibacteriaceae</taxon>
        <taxon>Brevibacterium</taxon>
    </lineage>
</organism>
<dbReference type="Proteomes" id="UP000253509">
    <property type="component" value="Unassembled WGS sequence"/>
</dbReference>
<protein>
    <recommendedName>
        <fullName evidence="3">Transcriptional regulator with AbiEi antitoxin domain of type IV toxin-antitoxin system</fullName>
    </recommendedName>
</protein>
<evidence type="ECO:0000313" key="1">
    <source>
        <dbReference type="EMBL" id="RBP70815.1"/>
    </source>
</evidence>
<dbReference type="AlphaFoldDB" id="A0A366IIY3"/>
<dbReference type="EMBL" id="QNSB01000007">
    <property type="protein sequence ID" value="RBP70815.1"/>
    <property type="molecule type" value="Genomic_DNA"/>
</dbReference>
<sequence>MDALFHLRDHGYEHLTELTMDGLLSRLTETTWVRTGAVLGPEDRVEALRSQVPPRLVLSHSTAWWIHTGLGRAPSPLTFITVPRRRFVEDIDAVVHELRLSRDDFTVIGGLGVTTEERTLFDLLLPFARSRTATADRDRSTLSISAVRHLVEEMPVPARRRFSLYLEGISRRPYVGHVRDIFHQVCAGLG</sequence>
<proteinExistence type="predicted"/>
<evidence type="ECO:0000313" key="2">
    <source>
        <dbReference type="Proteomes" id="UP000253509"/>
    </source>
</evidence>
<accession>A0A366IIY3</accession>
<keyword evidence="2" id="KW-1185">Reference proteome</keyword>
<gene>
    <name evidence="1" type="ORF">DFO65_107137</name>
</gene>
<evidence type="ECO:0008006" key="3">
    <source>
        <dbReference type="Google" id="ProtNLM"/>
    </source>
</evidence>
<dbReference type="RefSeq" id="WP_245940667.1">
    <property type="nucleotide sequence ID" value="NZ_QNSB01000007.1"/>
</dbReference>
<comment type="caution">
    <text evidence="1">The sequence shown here is derived from an EMBL/GenBank/DDBJ whole genome shotgun (WGS) entry which is preliminary data.</text>
</comment>